<accession>A0A7X5X6Z1</accession>
<evidence type="ECO:0000313" key="1">
    <source>
        <dbReference type="EMBL" id="NIY67785.1"/>
    </source>
</evidence>
<dbReference type="AlphaFoldDB" id="A0A7X5X6Z1"/>
<proteinExistence type="predicted"/>
<reference evidence="1 2" key="1">
    <citation type="submission" date="2020-02" db="EMBL/GenBank/DDBJ databases">
        <title>Streptomyces malaysiensis DSM14702 (JHCC583434, PFL_A843) Genome sequencing and assembly.</title>
        <authorList>
            <person name="Samborskyy M."/>
        </authorList>
    </citation>
    <scope>NUCLEOTIDE SEQUENCE [LARGE SCALE GENOMIC DNA]</scope>
    <source>
        <strain evidence="1 2">DSM 14702</strain>
    </source>
</reference>
<evidence type="ECO:0000313" key="2">
    <source>
        <dbReference type="Proteomes" id="UP000536624"/>
    </source>
</evidence>
<comment type="caution">
    <text evidence="1">The sequence shown here is derived from an EMBL/GenBank/DDBJ whole genome shotgun (WGS) entry which is preliminary data.</text>
</comment>
<sequence length="143" mass="14808">MSVDVVQLAQDLTPYATTAITAYGAAVLARVEGDAADATISFGQRILRRLTGRDAPDSETSAEQEALADTVAELAGTPGDADLAAVLRVQIRRLMTAHPDIAADIAGWARPAEAATITITTSGDRSPAVHNNYGTINTGDSTT</sequence>
<dbReference type="Proteomes" id="UP000536624">
    <property type="component" value="Unassembled WGS sequence"/>
</dbReference>
<dbReference type="RefSeq" id="WP_167502976.1">
    <property type="nucleotide sequence ID" value="NZ_JAALLH010000001.1"/>
</dbReference>
<name>A0A7X5X6Z1_STRMQ</name>
<gene>
    <name evidence="1" type="ORF">SMALB_5855</name>
</gene>
<organism evidence="1 2">
    <name type="scientific">Streptomyces malaysiensis</name>
    <dbReference type="NCBI Taxonomy" id="92644"/>
    <lineage>
        <taxon>Bacteria</taxon>
        <taxon>Bacillati</taxon>
        <taxon>Actinomycetota</taxon>
        <taxon>Actinomycetes</taxon>
        <taxon>Kitasatosporales</taxon>
        <taxon>Streptomycetaceae</taxon>
        <taxon>Streptomyces</taxon>
        <taxon>Streptomyces violaceusniger group</taxon>
    </lineage>
</organism>
<protein>
    <submittedName>
        <fullName evidence="1">Uncharacterized protein</fullName>
    </submittedName>
</protein>
<dbReference type="EMBL" id="JAALLH010000001">
    <property type="protein sequence ID" value="NIY67785.1"/>
    <property type="molecule type" value="Genomic_DNA"/>
</dbReference>